<evidence type="ECO:0000259" key="2">
    <source>
        <dbReference type="Pfam" id="PF20152"/>
    </source>
</evidence>
<feature type="transmembrane region" description="Helical" evidence="1">
    <location>
        <begin position="204"/>
        <end position="226"/>
    </location>
</feature>
<evidence type="ECO:0000313" key="3">
    <source>
        <dbReference type="EMBL" id="KII83626.1"/>
    </source>
</evidence>
<keyword evidence="4" id="KW-1185">Reference proteome</keyword>
<dbReference type="EMBL" id="KN832575">
    <property type="protein sequence ID" value="KII83626.1"/>
    <property type="molecule type" value="Genomic_DNA"/>
</dbReference>
<keyword evidence="1" id="KW-0472">Membrane</keyword>
<feature type="transmembrane region" description="Helical" evidence="1">
    <location>
        <begin position="72"/>
        <end position="99"/>
    </location>
</feature>
<protein>
    <submittedName>
        <fullName evidence="3">Unplaced genomic scaffold PLICRscaffold_22, whole genome shotgun sequence</fullName>
    </submittedName>
</protein>
<reference evidence="3 4" key="1">
    <citation type="submission" date="2014-06" db="EMBL/GenBank/DDBJ databases">
        <title>Evolutionary Origins and Diversification of the Mycorrhizal Mutualists.</title>
        <authorList>
            <consortium name="DOE Joint Genome Institute"/>
            <consortium name="Mycorrhizal Genomics Consortium"/>
            <person name="Kohler A."/>
            <person name="Kuo A."/>
            <person name="Nagy L.G."/>
            <person name="Floudas D."/>
            <person name="Copeland A."/>
            <person name="Barry K.W."/>
            <person name="Cichocki N."/>
            <person name="Veneault-Fourrey C."/>
            <person name="LaButti K."/>
            <person name="Lindquist E.A."/>
            <person name="Lipzen A."/>
            <person name="Lundell T."/>
            <person name="Morin E."/>
            <person name="Murat C."/>
            <person name="Riley R."/>
            <person name="Ohm R."/>
            <person name="Sun H."/>
            <person name="Tunlid A."/>
            <person name="Henrissat B."/>
            <person name="Grigoriev I.V."/>
            <person name="Hibbett D.S."/>
            <person name="Martin F."/>
        </authorList>
    </citation>
    <scope>NUCLEOTIDE SEQUENCE [LARGE SCALE GENOMIC DNA]</scope>
    <source>
        <strain evidence="3 4">FD-325 SS-3</strain>
    </source>
</reference>
<accession>A0A0C9SKF1</accession>
<dbReference type="InterPro" id="IPR045339">
    <property type="entry name" value="DUF6534"/>
</dbReference>
<feature type="domain" description="DUF6534" evidence="2">
    <location>
        <begin position="168"/>
        <end position="255"/>
    </location>
</feature>
<dbReference type="PANTHER" id="PTHR40465:SF1">
    <property type="entry name" value="DUF6534 DOMAIN-CONTAINING PROTEIN"/>
    <property type="match status" value="1"/>
</dbReference>
<sequence length="314" mass="35433">MLNTRQHASVVLSFALSPVMSSIVSSNVNLGPYYGVELVSTCFSFALWGATCLQTFMYFLNYPRDRRSIKSLVCWIWVMDTTHTMLLVTGLYSVLIHYFGNYVYGFFCYRIWIFSQKRWIIPTVWAPAALFQVVGIIVFIIFRSSHLNDREHFTVRSELTLTAVNGTAAVVDIALSFALIYLLWKSRIEGLEGSDHILQRVAIKSIHTGIWTAAFAACTVVTLAVLKNEQIYRGLYFPQCPLYCNSLLANLNTRARHAEQGPILSDLTTNRDSAVVTLRDIKVDRKRSASTMRTMSTVREDRTFPVIGPSGSAV</sequence>
<name>A0A0C9SKF1_PLICR</name>
<keyword evidence="1" id="KW-0812">Transmembrane</keyword>
<keyword evidence="1" id="KW-1133">Transmembrane helix</keyword>
<dbReference type="OrthoDB" id="2884999at2759"/>
<dbReference type="PANTHER" id="PTHR40465">
    <property type="entry name" value="CHROMOSOME 1, WHOLE GENOME SHOTGUN SEQUENCE"/>
    <property type="match status" value="1"/>
</dbReference>
<proteinExistence type="predicted"/>
<feature type="transmembrane region" description="Helical" evidence="1">
    <location>
        <begin position="37"/>
        <end position="60"/>
    </location>
</feature>
<dbReference type="Proteomes" id="UP000053263">
    <property type="component" value="Unassembled WGS sequence"/>
</dbReference>
<evidence type="ECO:0000313" key="4">
    <source>
        <dbReference type="Proteomes" id="UP000053263"/>
    </source>
</evidence>
<feature type="transmembrane region" description="Helical" evidence="1">
    <location>
        <begin position="163"/>
        <end position="184"/>
    </location>
</feature>
<dbReference type="HOGENOM" id="CLU_046025_5_0_1"/>
<dbReference type="AlphaFoldDB" id="A0A0C9SKF1"/>
<dbReference type="Pfam" id="PF20152">
    <property type="entry name" value="DUF6534"/>
    <property type="match status" value="1"/>
</dbReference>
<feature type="transmembrane region" description="Helical" evidence="1">
    <location>
        <begin position="119"/>
        <end position="142"/>
    </location>
</feature>
<gene>
    <name evidence="3" type="ORF">PLICRDRAFT_445933</name>
</gene>
<organism evidence="3 4">
    <name type="scientific">Plicaturopsis crispa FD-325 SS-3</name>
    <dbReference type="NCBI Taxonomy" id="944288"/>
    <lineage>
        <taxon>Eukaryota</taxon>
        <taxon>Fungi</taxon>
        <taxon>Dikarya</taxon>
        <taxon>Basidiomycota</taxon>
        <taxon>Agaricomycotina</taxon>
        <taxon>Agaricomycetes</taxon>
        <taxon>Agaricomycetidae</taxon>
        <taxon>Amylocorticiales</taxon>
        <taxon>Amylocorticiaceae</taxon>
        <taxon>Plicatura</taxon>
        <taxon>Plicaturopsis crispa</taxon>
    </lineage>
</organism>
<evidence type="ECO:0000256" key="1">
    <source>
        <dbReference type="SAM" id="Phobius"/>
    </source>
</evidence>